<proteinExistence type="predicted"/>
<feature type="compositionally biased region" description="Polar residues" evidence="1">
    <location>
        <begin position="11"/>
        <end position="39"/>
    </location>
</feature>
<name>A0A7R8UP72_HERIL</name>
<feature type="compositionally biased region" description="Polar residues" evidence="1">
    <location>
        <begin position="92"/>
        <end position="107"/>
    </location>
</feature>
<organism evidence="2 3">
    <name type="scientific">Hermetia illucens</name>
    <name type="common">Black soldier fly</name>
    <dbReference type="NCBI Taxonomy" id="343691"/>
    <lineage>
        <taxon>Eukaryota</taxon>
        <taxon>Metazoa</taxon>
        <taxon>Ecdysozoa</taxon>
        <taxon>Arthropoda</taxon>
        <taxon>Hexapoda</taxon>
        <taxon>Insecta</taxon>
        <taxon>Pterygota</taxon>
        <taxon>Neoptera</taxon>
        <taxon>Endopterygota</taxon>
        <taxon>Diptera</taxon>
        <taxon>Brachycera</taxon>
        <taxon>Stratiomyomorpha</taxon>
        <taxon>Stratiomyidae</taxon>
        <taxon>Hermetiinae</taxon>
        <taxon>Hermetia</taxon>
    </lineage>
</organism>
<accession>A0A7R8UP72</accession>
<dbReference type="InParanoid" id="A0A7R8UP72"/>
<reference evidence="2 3" key="1">
    <citation type="submission" date="2020-11" db="EMBL/GenBank/DDBJ databases">
        <authorList>
            <person name="Wallbank WR R."/>
            <person name="Pardo Diaz C."/>
            <person name="Kozak K."/>
            <person name="Martin S."/>
            <person name="Jiggins C."/>
            <person name="Moest M."/>
            <person name="Warren A I."/>
            <person name="Generalovic N T."/>
            <person name="Byers J.R.P. K."/>
            <person name="Montejo-Kovacevich G."/>
            <person name="Yen C E."/>
        </authorList>
    </citation>
    <scope>NUCLEOTIDE SEQUENCE [LARGE SCALE GENOMIC DNA]</scope>
</reference>
<dbReference type="AlphaFoldDB" id="A0A7R8UP72"/>
<sequence length="192" mass="21358">MGSEQSHHQADVQTSLSNQPRSVNATRLQRGNTIAVTTVSKRHYDDSSSQSNDSRPVSPPISVCSDSDLPYISYTDRPIGDSPKIRNKSHSGSRNVRSNSISSTTSRKPIKLKQRPVSTAHNIIVVKPASKEPDRDPDIVRIQFFFLTTYVEFIDEKSPNSTLKYLSVNEIHSNIIDNKSISQAVDICIYNG</sequence>
<evidence type="ECO:0000313" key="2">
    <source>
        <dbReference type="EMBL" id="CAD7084369.1"/>
    </source>
</evidence>
<dbReference type="OrthoDB" id="10035640at2759"/>
<keyword evidence="3" id="KW-1185">Reference proteome</keyword>
<feature type="region of interest" description="Disordered" evidence="1">
    <location>
        <begin position="1"/>
        <end position="113"/>
    </location>
</feature>
<evidence type="ECO:0000313" key="3">
    <source>
        <dbReference type="Proteomes" id="UP000594454"/>
    </source>
</evidence>
<dbReference type="Proteomes" id="UP000594454">
    <property type="component" value="Chromosome 3"/>
</dbReference>
<gene>
    <name evidence="2" type="ORF">HERILL_LOCUS7266</name>
</gene>
<protein>
    <submittedName>
        <fullName evidence="2">Uncharacterized protein</fullName>
    </submittedName>
</protein>
<dbReference type="EMBL" id="LR899011">
    <property type="protein sequence ID" value="CAD7084369.1"/>
    <property type="molecule type" value="Genomic_DNA"/>
</dbReference>
<evidence type="ECO:0000256" key="1">
    <source>
        <dbReference type="SAM" id="MobiDB-lite"/>
    </source>
</evidence>
<feature type="compositionally biased region" description="Basic and acidic residues" evidence="1">
    <location>
        <begin position="1"/>
        <end position="10"/>
    </location>
</feature>